<keyword evidence="2" id="KW-1185">Reference proteome</keyword>
<evidence type="ECO:0000313" key="2">
    <source>
        <dbReference type="Proteomes" id="UP001500711"/>
    </source>
</evidence>
<sequence length="69" mass="7774">MRACSDAERVPDRDVELPGGRLSVDVDIVRSWPFGNYRTTWVCENVHAGGVSLTVDKQTPDFAHLGMRW</sequence>
<proteinExistence type="predicted"/>
<comment type="caution">
    <text evidence="1">The sequence shown here is derived from an EMBL/GenBank/DDBJ whole genome shotgun (WGS) entry which is preliminary data.</text>
</comment>
<gene>
    <name evidence="1" type="ORF">GCM10022267_88510</name>
</gene>
<reference evidence="2" key="1">
    <citation type="journal article" date="2019" name="Int. J. Syst. Evol. Microbiol.">
        <title>The Global Catalogue of Microorganisms (GCM) 10K type strain sequencing project: providing services to taxonomists for standard genome sequencing and annotation.</title>
        <authorList>
            <consortium name="The Broad Institute Genomics Platform"/>
            <consortium name="The Broad Institute Genome Sequencing Center for Infectious Disease"/>
            <person name="Wu L."/>
            <person name="Ma J."/>
        </authorList>
    </citation>
    <scope>NUCLEOTIDE SEQUENCE [LARGE SCALE GENOMIC DNA]</scope>
    <source>
        <strain evidence="2">JCM 17494</strain>
    </source>
</reference>
<evidence type="ECO:0000313" key="1">
    <source>
        <dbReference type="EMBL" id="GAA3688081.1"/>
    </source>
</evidence>
<dbReference type="EMBL" id="BAABBE010000066">
    <property type="protein sequence ID" value="GAA3688081.1"/>
    <property type="molecule type" value="Genomic_DNA"/>
</dbReference>
<name>A0ABP7CGI7_9PSEU</name>
<dbReference type="Proteomes" id="UP001500711">
    <property type="component" value="Unassembled WGS sequence"/>
</dbReference>
<protein>
    <submittedName>
        <fullName evidence="1">Uncharacterized protein</fullName>
    </submittedName>
</protein>
<organism evidence="1 2">
    <name type="scientific">Lentzea roselyniae</name>
    <dbReference type="NCBI Taxonomy" id="531940"/>
    <lineage>
        <taxon>Bacteria</taxon>
        <taxon>Bacillati</taxon>
        <taxon>Actinomycetota</taxon>
        <taxon>Actinomycetes</taxon>
        <taxon>Pseudonocardiales</taxon>
        <taxon>Pseudonocardiaceae</taxon>
        <taxon>Lentzea</taxon>
    </lineage>
</organism>
<accession>A0ABP7CGI7</accession>